<sequence>MSSKDLHDRHREHNLDFNAQEIGQPTANDDPKSWPLQRKWLTMSIASWLCLVSPLASSIFAPATSLMDAEFHNDSATLTTFTVSFFILGYVVGSLIAAPLSEQYGRKVILDITTTIFAIWQLACALAPNITSLLVFRLFAGLGGSACLSIGGGIVSDLFDSNERGVATAVFALGPLLGPVIGPIIGGFLSQAAGWRWVFWLLLILGGLTVILQIFGSRETNLRLIVARKRAFKGRPRRVWHRLDWYAPVDVSDAGGFRDVNLAQSMLRPWKFIFTSPITGIICLYSGFVYGLLYLLLTTITTVFVQKYQWSIGISGLSYIGIGIGFIIGVLTIGATSDRVMAKHTKLNDNIPVPEVRLNVCVYFSFLVPISFFWYGWSANQHAFWLAPIAGLACFGLGMIGIFLPLQTYMIDAFPEYAASSTAALASSRNVAGTFLPLAGPYLYKSIGLGWGNTLLGFIALVLIPAPYFIAK</sequence>
<accession>A0ACC2K0C7</accession>
<organism evidence="1 2">
    <name type="scientific">Lasiodiplodia mahajangana</name>
    <dbReference type="NCBI Taxonomy" id="1108764"/>
    <lineage>
        <taxon>Eukaryota</taxon>
        <taxon>Fungi</taxon>
        <taxon>Dikarya</taxon>
        <taxon>Ascomycota</taxon>
        <taxon>Pezizomycotina</taxon>
        <taxon>Dothideomycetes</taxon>
        <taxon>Dothideomycetes incertae sedis</taxon>
        <taxon>Botryosphaeriales</taxon>
        <taxon>Botryosphaeriaceae</taxon>
        <taxon>Lasiodiplodia</taxon>
    </lineage>
</organism>
<evidence type="ECO:0000313" key="2">
    <source>
        <dbReference type="Proteomes" id="UP001153332"/>
    </source>
</evidence>
<evidence type="ECO:0000313" key="1">
    <source>
        <dbReference type="EMBL" id="KAJ8132908.1"/>
    </source>
</evidence>
<comment type="caution">
    <text evidence="1">The sequence shown here is derived from an EMBL/GenBank/DDBJ whole genome shotgun (WGS) entry which is preliminary data.</text>
</comment>
<protein>
    <submittedName>
        <fullName evidence="1">Uncharacterized protein</fullName>
    </submittedName>
</protein>
<name>A0ACC2K0C7_9PEZI</name>
<dbReference type="EMBL" id="JAPUUL010000069">
    <property type="protein sequence ID" value="KAJ8132908.1"/>
    <property type="molecule type" value="Genomic_DNA"/>
</dbReference>
<keyword evidence="2" id="KW-1185">Reference proteome</keyword>
<reference evidence="1" key="1">
    <citation type="submission" date="2022-12" db="EMBL/GenBank/DDBJ databases">
        <title>Genome Sequence of Lasiodiplodia mahajangana.</title>
        <authorList>
            <person name="Buettner E."/>
        </authorList>
    </citation>
    <scope>NUCLEOTIDE SEQUENCE</scope>
    <source>
        <strain evidence="1">VT137</strain>
    </source>
</reference>
<dbReference type="Proteomes" id="UP001153332">
    <property type="component" value="Unassembled WGS sequence"/>
</dbReference>
<proteinExistence type="predicted"/>
<gene>
    <name evidence="1" type="ORF">O1611_g718</name>
</gene>